<evidence type="ECO:0000256" key="7">
    <source>
        <dbReference type="ARBA" id="ARBA00023170"/>
    </source>
</evidence>
<evidence type="ECO:0000259" key="11">
    <source>
        <dbReference type="PROSITE" id="PS50262"/>
    </source>
</evidence>
<evidence type="ECO:0000256" key="4">
    <source>
        <dbReference type="ARBA" id="ARBA00022989"/>
    </source>
</evidence>
<dbReference type="RefSeq" id="XP_013781729.2">
    <property type="nucleotide sequence ID" value="XM_013926275.2"/>
</dbReference>
<dbReference type="InterPro" id="IPR017452">
    <property type="entry name" value="GPCR_Rhodpsn_7TM"/>
</dbReference>
<evidence type="ECO:0000313" key="12">
    <source>
        <dbReference type="Proteomes" id="UP000694941"/>
    </source>
</evidence>
<feature type="transmembrane region" description="Helical" evidence="10">
    <location>
        <begin position="18"/>
        <end position="44"/>
    </location>
</feature>
<dbReference type="PROSITE" id="PS00237">
    <property type="entry name" value="G_PROTEIN_RECEP_F1_1"/>
    <property type="match status" value="1"/>
</dbReference>
<feature type="transmembrane region" description="Helical" evidence="10">
    <location>
        <begin position="136"/>
        <end position="154"/>
    </location>
</feature>
<dbReference type="PRINTS" id="PR00237">
    <property type="entry name" value="GPCRRHODOPSN"/>
</dbReference>
<sequence length="403" mass="45962">MSLQQQTVVEIYNVPVGIISLLSVCYGTVSLLAVMGNLCVLWIVATSLRMQTVTNFFIANLASADIIIGLFSIPFQFQAALLQRWVLPEFMCAFCPFVQTLSVNVSIFTLTAIALDRFRAVMYPLKARTTKLRAKFIILGIWAFAAAASLPYALALRVTYVYDPTTGNNTKPFCNNVGISKLVWRTYSPILVFLQYFLPLFVISYAYGRMGLKLKDAQAPGNAEGTRDAGILRNKRKVIKMLFIVVALFVICWLPFQTYNLLQEIFPQINSYKYINVIWFCSHWLAMSNSCYNPFIYAIYNERFKREFRHKFHRSSHRRRRQQQFSDLDNSNTLVLSVRQSTRGSRNGQKHFINKKHIINQAQCSASKPHHQPIVVDLCSETRVEHVLGSVQVQTASTFTSSV</sequence>
<dbReference type="Gene3D" id="1.20.1070.10">
    <property type="entry name" value="Rhodopsin 7-helix transmembrane proteins"/>
    <property type="match status" value="1"/>
</dbReference>
<feature type="transmembrane region" description="Helical" evidence="10">
    <location>
        <begin position="190"/>
        <end position="208"/>
    </location>
</feature>
<feature type="domain" description="G-protein coupled receptors family 1 profile" evidence="11">
    <location>
        <begin position="36"/>
        <end position="297"/>
    </location>
</feature>
<accession>A0ABM1BGV1</accession>
<dbReference type="PANTHER" id="PTHR45695:SF9">
    <property type="entry name" value="LEUCOKININ RECEPTOR"/>
    <property type="match status" value="1"/>
</dbReference>
<dbReference type="PRINTS" id="PR01012">
    <property type="entry name" value="NRPEPTIDEYR"/>
</dbReference>
<feature type="transmembrane region" description="Helical" evidence="10">
    <location>
        <begin position="56"/>
        <end position="77"/>
    </location>
</feature>
<evidence type="ECO:0000313" key="13">
    <source>
        <dbReference type="RefSeq" id="XP_013781729.2"/>
    </source>
</evidence>
<gene>
    <name evidence="13" type="primary">LOC106466027</name>
</gene>
<dbReference type="InterPro" id="IPR000276">
    <property type="entry name" value="GPCR_Rhodpsn"/>
</dbReference>
<evidence type="ECO:0000256" key="3">
    <source>
        <dbReference type="ARBA" id="ARBA00022692"/>
    </source>
</evidence>
<dbReference type="SMART" id="SM01381">
    <property type="entry name" value="7TM_GPCR_Srsx"/>
    <property type="match status" value="1"/>
</dbReference>
<evidence type="ECO:0000256" key="6">
    <source>
        <dbReference type="ARBA" id="ARBA00023136"/>
    </source>
</evidence>
<organism evidence="12 13">
    <name type="scientific">Limulus polyphemus</name>
    <name type="common">Atlantic horseshoe crab</name>
    <dbReference type="NCBI Taxonomy" id="6850"/>
    <lineage>
        <taxon>Eukaryota</taxon>
        <taxon>Metazoa</taxon>
        <taxon>Ecdysozoa</taxon>
        <taxon>Arthropoda</taxon>
        <taxon>Chelicerata</taxon>
        <taxon>Merostomata</taxon>
        <taxon>Xiphosura</taxon>
        <taxon>Limulidae</taxon>
        <taxon>Limulus</taxon>
    </lineage>
</organism>
<feature type="transmembrane region" description="Helical" evidence="10">
    <location>
        <begin position="238"/>
        <end position="256"/>
    </location>
</feature>
<evidence type="ECO:0000256" key="10">
    <source>
        <dbReference type="SAM" id="Phobius"/>
    </source>
</evidence>
<dbReference type="CDD" id="cd15393">
    <property type="entry name" value="7tmA_leucokinin-like"/>
    <property type="match status" value="1"/>
</dbReference>
<feature type="transmembrane region" description="Helical" evidence="10">
    <location>
        <begin position="97"/>
        <end position="115"/>
    </location>
</feature>
<evidence type="ECO:0000256" key="2">
    <source>
        <dbReference type="ARBA" id="ARBA00010663"/>
    </source>
</evidence>
<keyword evidence="12" id="KW-1185">Reference proteome</keyword>
<name>A0ABM1BGV1_LIMPO</name>
<protein>
    <submittedName>
        <fullName evidence="13">RYamide receptor-like</fullName>
    </submittedName>
</protein>
<feature type="transmembrane region" description="Helical" evidence="10">
    <location>
        <begin position="276"/>
        <end position="300"/>
    </location>
</feature>
<keyword evidence="5 9" id="KW-0297">G-protein coupled receptor</keyword>
<evidence type="ECO:0000256" key="1">
    <source>
        <dbReference type="ARBA" id="ARBA00004141"/>
    </source>
</evidence>
<keyword evidence="8 9" id="KW-0807">Transducer</keyword>
<evidence type="ECO:0000256" key="5">
    <source>
        <dbReference type="ARBA" id="ARBA00023040"/>
    </source>
</evidence>
<comment type="similarity">
    <text evidence="2 9">Belongs to the G-protein coupled receptor 1 family.</text>
</comment>
<keyword evidence="4 10" id="KW-1133">Transmembrane helix</keyword>
<evidence type="ECO:0000256" key="9">
    <source>
        <dbReference type="RuleBase" id="RU000688"/>
    </source>
</evidence>
<dbReference type="SUPFAM" id="SSF81321">
    <property type="entry name" value="Family A G protein-coupled receptor-like"/>
    <property type="match status" value="1"/>
</dbReference>
<dbReference type="Proteomes" id="UP000694941">
    <property type="component" value="Unplaced"/>
</dbReference>
<dbReference type="InterPro" id="IPR000611">
    <property type="entry name" value="NPY_rcpt"/>
</dbReference>
<comment type="subcellular location">
    <subcellularLocation>
        <location evidence="1">Membrane</location>
        <topology evidence="1">Multi-pass membrane protein</topology>
    </subcellularLocation>
</comment>
<evidence type="ECO:0000256" key="8">
    <source>
        <dbReference type="ARBA" id="ARBA00023224"/>
    </source>
</evidence>
<keyword evidence="7 9" id="KW-0675">Receptor</keyword>
<keyword evidence="6 10" id="KW-0472">Membrane</keyword>
<dbReference type="Pfam" id="PF00001">
    <property type="entry name" value="7tm_1"/>
    <property type="match status" value="1"/>
</dbReference>
<proteinExistence type="inferred from homology"/>
<dbReference type="PANTHER" id="PTHR45695">
    <property type="entry name" value="LEUCOKININ RECEPTOR-RELATED"/>
    <property type="match status" value="1"/>
</dbReference>
<reference evidence="13" key="1">
    <citation type="submission" date="2025-08" db="UniProtKB">
        <authorList>
            <consortium name="RefSeq"/>
        </authorList>
    </citation>
    <scope>IDENTIFICATION</scope>
    <source>
        <tissue evidence="13">Muscle</tissue>
    </source>
</reference>
<dbReference type="PROSITE" id="PS50262">
    <property type="entry name" value="G_PROTEIN_RECEP_F1_2"/>
    <property type="match status" value="1"/>
</dbReference>
<keyword evidence="3 9" id="KW-0812">Transmembrane</keyword>
<dbReference type="GeneID" id="106466027"/>